<dbReference type="InterPro" id="IPR005665">
    <property type="entry name" value="SecF_bac"/>
</dbReference>
<evidence type="ECO:0000256" key="5">
    <source>
        <dbReference type="ARBA" id="ARBA00022692"/>
    </source>
</evidence>
<keyword evidence="5 10" id="KW-0812">Transmembrane</keyword>
<comment type="caution">
    <text evidence="12">The sequence shown here is derived from an EMBL/GenBank/DDBJ whole genome shotgun (WGS) entry which is preliminary data.</text>
</comment>
<dbReference type="InterPro" id="IPR022813">
    <property type="entry name" value="SecD/SecF_arch_bac"/>
</dbReference>
<dbReference type="Pfam" id="PF02355">
    <property type="entry name" value="SecD_SecF_C"/>
    <property type="match status" value="1"/>
</dbReference>
<evidence type="ECO:0000256" key="7">
    <source>
        <dbReference type="ARBA" id="ARBA00022989"/>
    </source>
</evidence>
<comment type="similarity">
    <text evidence="10">Belongs to the SecD/SecF family. SecF subfamily.</text>
</comment>
<dbReference type="GO" id="GO:0065002">
    <property type="term" value="P:intracellular protein transmembrane transport"/>
    <property type="evidence" value="ECO:0007669"/>
    <property type="project" value="UniProtKB-UniRule"/>
</dbReference>
<keyword evidence="6 10" id="KW-0653">Protein transport</keyword>
<evidence type="ECO:0000313" key="13">
    <source>
        <dbReference type="Proteomes" id="UP000228561"/>
    </source>
</evidence>
<sequence length="301" mass="33448">MVRNRKITYIFSIALVVVSLSALFAWKLKLGIDFTGGSLLEAEYADGRPEISKIQQSVDGLGFGNIVLQPSGEKDLIVRLKDLSAEEHKALLDALKIEGKTPMEKRFDSIGPVIGKELKRKSLIAIGIVVLMIILYIAWAFRKVSRPVSSWKYGVVAVIALIHDITIPTGVFAFLGHFKGVEVDILFITALLTTLGFSVHDTIVVFDRIRENLRRDAGKSFPEVVEHSIRQTLARSIFTSMTVILVLIALLLFGGPSTKYFSLALLLGVTFGTYSSICLASPLLVTWQKWNEKTKQEKLKR</sequence>
<reference evidence="13" key="1">
    <citation type="submission" date="2017-09" db="EMBL/GenBank/DDBJ databases">
        <title>Depth-based differentiation of microbial function through sediment-hosted aquifers and enrichment of novel symbionts in the deep terrestrial subsurface.</title>
        <authorList>
            <person name="Probst A.J."/>
            <person name="Ladd B."/>
            <person name="Jarett J.K."/>
            <person name="Geller-Mcgrath D.E."/>
            <person name="Sieber C.M.K."/>
            <person name="Emerson J.B."/>
            <person name="Anantharaman K."/>
            <person name="Thomas B.C."/>
            <person name="Malmstrom R."/>
            <person name="Stieglmeier M."/>
            <person name="Klingl A."/>
            <person name="Woyke T."/>
            <person name="Ryan C.M."/>
            <person name="Banfield J.F."/>
        </authorList>
    </citation>
    <scope>NUCLEOTIDE SEQUENCE [LARGE SCALE GENOMIC DNA]</scope>
</reference>
<keyword evidence="7 10" id="KW-1133">Transmembrane helix</keyword>
<evidence type="ECO:0000256" key="1">
    <source>
        <dbReference type="ARBA" id="ARBA00004651"/>
    </source>
</evidence>
<keyword evidence="8 10" id="KW-0811">Translocation</keyword>
<dbReference type="GO" id="GO:0015450">
    <property type="term" value="F:protein-transporting ATPase activity"/>
    <property type="evidence" value="ECO:0007669"/>
    <property type="project" value="InterPro"/>
</dbReference>
<dbReference type="InterPro" id="IPR022645">
    <property type="entry name" value="SecD/SecF_bac"/>
</dbReference>
<dbReference type="AlphaFoldDB" id="A0A2M7B9K2"/>
<evidence type="ECO:0000256" key="3">
    <source>
        <dbReference type="ARBA" id="ARBA00022475"/>
    </source>
</evidence>
<dbReference type="GO" id="GO:0005886">
    <property type="term" value="C:plasma membrane"/>
    <property type="evidence" value="ECO:0007669"/>
    <property type="project" value="UniProtKB-SubCell"/>
</dbReference>
<keyword evidence="9 10" id="KW-0472">Membrane</keyword>
<dbReference type="HAMAP" id="MF_01464_B">
    <property type="entry name" value="SecF_B"/>
    <property type="match status" value="1"/>
</dbReference>
<dbReference type="InterPro" id="IPR022646">
    <property type="entry name" value="SecD/SecF_CS"/>
</dbReference>
<dbReference type="PANTHER" id="PTHR30081:SF8">
    <property type="entry name" value="PROTEIN TRANSLOCASE SUBUNIT SECF"/>
    <property type="match status" value="1"/>
</dbReference>
<dbReference type="InterPro" id="IPR000731">
    <property type="entry name" value="SSD"/>
</dbReference>
<evidence type="ECO:0000256" key="2">
    <source>
        <dbReference type="ARBA" id="ARBA00022448"/>
    </source>
</evidence>
<feature type="transmembrane region" description="Helical" evidence="10">
    <location>
        <begin position="237"/>
        <end position="254"/>
    </location>
</feature>
<dbReference type="Proteomes" id="UP000228561">
    <property type="component" value="Unassembled WGS sequence"/>
</dbReference>
<dbReference type="PRINTS" id="PR01755">
    <property type="entry name" value="SECFTRNLCASE"/>
</dbReference>
<comment type="function">
    <text evidence="10">Part of the Sec protein translocase complex. Interacts with the SecYEG preprotein conducting channel. SecDF uses the proton motive force (PMF) to complete protein translocation after the ATP-dependent function of SecA.</text>
</comment>
<dbReference type="GO" id="GO:0043952">
    <property type="term" value="P:protein transport by the Sec complex"/>
    <property type="evidence" value="ECO:0007669"/>
    <property type="project" value="UniProtKB-UniRule"/>
</dbReference>
<dbReference type="InterPro" id="IPR048634">
    <property type="entry name" value="SecD_SecF_C"/>
</dbReference>
<dbReference type="PANTHER" id="PTHR30081">
    <property type="entry name" value="PROTEIN-EXPORT MEMBRANE PROTEIN SEC"/>
    <property type="match status" value="1"/>
</dbReference>
<keyword evidence="3 10" id="KW-1003">Cell membrane</keyword>
<evidence type="ECO:0000256" key="4">
    <source>
        <dbReference type="ARBA" id="ARBA00022519"/>
    </source>
</evidence>
<evidence type="ECO:0000256" key="6">
    <source>
        <dbReference type="ARBA" id="ARBA00022927"/>
    </source>
</evidence>
<dbReference type="PROSITE" id="PS50156">
    <property type="entry name" value="SSD"/>
    <property type="match status" value="1"/>
</dbReference>
<feature type="transmembrane region" description="Helical" evidence="10">
    <location>
        <begin position="122"/>
        <end position="141"/>
    </location>
</feature>
<comment type="subcellular location">
    <subcellularLocation>
        <location evidence="1 10">Cell membrane</location>
        <topology evidence="1 10">Multi-pass membrane protein</topology>
    </subcellularLocation>
</comment>
<evidence type="ECO:0000256" key="8">
    <source>
        <dbReference type="ARBA" id="ARBA00023010"/>
    </source>
</evidence>
<dbReference type="Pfam" id="PF07549">
    <property type="entry name" value="Sec_GG"/>
    <property type="match status" value="1"/>
</dbReference>
<proteinExistence type="inferred from homology"/>
<feature type="transmembrane region" description="Helical" evidence="10">
    <location>
        <begin position="185"/>
        <end position="206"/>
    </location>
</feature>
<accession>A0A2M7B9K2</accession>
<dbReference type="EMBL" id="PEVG01000002">
    <property type="protein sequence ID" value="PIU99796.1"/>
    <property type="molecule type" value="Genomic_DNA"/>
</dbReference>
<gene>
    <name evidence="10 12" type="primary">secF</name>
    <name evidence="12" type="ORF">COS58_00055</name>
</gene>
<dbReference type="SUPFAM" id="SSF82866">
    <property type="entry name" value="Multidrug efflux transporter AcrB transmembrane domain"/>
    <property type="match status" value="1"/>
</dbReference>
<dbReference type="Gene3D" id="1.20.1640.10">
    <property type="entry name" value="Multidrug efflux transporter AcrB transmembrane domain"/>
    <property type="match status" value="1"/>
</dbReference>
<evidence type="ECO:0000259" key="11">
    <source>
        <dbReference type="PROSITE" id="PS50156"/>
    </source>
</evidence>
<dbReference type="NCBIfam" id="TIGR00966">
    <property type="entry name" value="transloc_SecF"/>
    <property type="match status" value="1"/>
</dbReference>
<evidence type="ECO:0000313" key="12">
    <source>
        <dbReference type="EMBL" id="PIU99796.1"/>
    </source>
</evidence>
<keyword evidence="4" id="KW-0997">Cell inner membrane</keyword>
<feature type="transmembrane region" description="Helical" evidence="10">
    <location>
        <begin position="153"/>
        <end position="173"/>
    </location>
</feature>
<comment type="subunit">
    <text evidence="10">Forms a complex with SecD. Part of the essential Sec protein translocation apparatus which comprises SecA, SecYEG and auxiliary proteins SecDF. Other proteins may also be involved.</text>
</comment>
<protein>
    <recommendedName>
        <fullName evidence="10">Protein-export membrane protein SecF</fullName>
    </recommendedName>
</protein>
<evidence type="ECO:0000256" key="10">
    <source>
        <dbReference type="HAMAP-Rule" id="MF_01464"/>
    </source>
</evidence>
<feature type="domain" description="SSD" evidence="11">
    <location>
        <begin position="122"/>
        <end position="286"/>
    </location>
</feature>
<feature type="transmembrane region" description="Helical" evidence="10">
    <location>
        <begin position="260"/>
        <end position="285"/>
    </location>
</feature>
<organism evidence="12 13">
    <name type="scientific">Candidatus Tagabacteria bacterium CG03_land_8_20_14_0_80_41_22</name>
    <dbReference type="NCBI Taxonomy" id="1975020"/>
    <lineage>
        <taxon>Bacteria</taxon>
        <taxon>Candidatus Tagaibacteriota</taxon>
    </lineage>
</organism>
<feature type="transmembrane region" description="Helical" evidence="10">
    <location>
        <begin position="7"/>
        <end position="26"/>
    </location>
</feature>
<name>A0A2M7B9K2_9BACT</name>
<evidence type="ECO:0000256" key="9">
    <source>
        <dbReference type="ARBA" id="ARBA00023136"/>
    </source>
</evidence>
<keyword evidence="2 10" id="KW-0813">Transport</keyword>
<dbReference type="GO" id="GO:0006605">
    <property type="term" value="P:protein targeting"/>
    <property type="evidence" value="ECO:0007669"/>
    <property type="project" value="UniProtKB-UniRule"/>
</dbReference>